<dbReference type="RefSeq" id="WP_369243262.1">
    <property type="nucleotide sequence ID" value="NZ_CP163436.1"/>
</dbReference>
<protein>
    <submittedName>
        <fullName evidence="2">Uncharacterized protein</fullName>
    </submittedName>
</protein>
<dbReference type="AlphaFoldDB" id="A0AB39PLD7"/>
<evidence type="ECO:0000256" key="1">
    <source>
        <dbReference type="SAM" id="Phobius"/>
    </source>
</evidence>
<accession>A0AB39PLD7</accession>
<keyword evidence="2" id="KW-0614">Plasmid</keyword>
<geneLocation type="plasmid" evidence="2">
    <name>unnamed1</name>
</geneLocation>
<dbReference type="EMBL" id="CP163436">
    <property type="protein sequence ID" value="XDQ31875.1"/>
    <property type="molecule type" value="Genomic_DNA"/>
</dbReference>
<name>A0AB39PLD7_9ACTN</name>
<evidence type="ECO:0000313" key="2">
    <source>
        <dbReference type="EMBL" id="XDQ31875.1"/>
    </source>
</evidence>
<organism evidence="2">
    <name type="scientific">Streptomyces sp. R21</name>
    <dbReference type="NCBI Taxonomy" id="3238627"/>
    <lineage>
        <taxon>Bacteria</taxon>
        <taxon>Bacillati</taxon>
        <taxon>Actinomycetota</taxon>
        <taxon>Actinomycetes</taxon>
        <taxon>Kitasatosporales</taxon>
        <taxon>Streptomycetaceae</taxon>
        <taxon>Streptomyces</taxon>
    </lineage>
</organism>
<reference evidence="2" key="1">
    <citation type="submission" date="2024-07" db="EMBL/GenBank/DDBJ databases">
        <authorList>
            <person name="Yu S.T."/>
        </authorList>
    </citation>
    <scope>NUCLEOTIDE SEQUENCE</scope>
    <source>
        <strain evidence="2">R21</strain>
        <plasmid evidence="2">unnamed1</plasmid>
    </source>
</reference>
<keyword evidence="1" id="KW-0472">Membrane</keyword>
<gene>
    <name evidence="2" type="ORF">AB5J56_44980</name>
</gene>
<sequence>MSHELTPQAAALVKAEAAAVEARQDTQTLELIRMVLEAQAATNRAQTEQTQALAAALIASQQQPRKSSGDRAWLVLAALGGGCLLVALFLAVSVAAVAVAVTAPVAVKAVRELRKDSK</sequence>
<feature type="transmembrane region" description="Helical" evidence="1">
    <location>
        <begin position="74"/>
        <end position="107"/>
    </location>
</feature>
<keyword evidence="1" id="KW-0812">Transmembrane</keyword>
<proteinExistence type="predicted"/>
<keyword evidence="1" id="KW-1133">Transmembrane helix</keyword>